<organism evidence="3 4">
    <name type="scientific">Cymbomonas tetramitiformis</name>
    <dbReference type="NCBI Taxonomy" id="36881"/>
    <lineage>
        <taxon>Eukaryota</taxon>
        <taxon>Viridiplantae</taxon>
        <taxon>Chlorophyta</taxon>
        <taxon>Pyramimonadophyceae</taxon>
        <taxon>Pyramimonadales</taxon>
        <taxon>Pyramimonadaceae</taxon>
        <taxon>Cymbomonas</taxon>
    </lineage>
</organism>
<protein>
    <submittedName>
        <fullName evidence="3">Uncharacterized protein</fullName>
    </submittedName>
</protein>
<evidence type="ECO:0000256" key="1">
    <source>
        <dbReference type="SAM" id="Coils"/>
    </source>
</evidence>
<comment type="caution">
    <text evidence="3">The sequence shown here is derived from an EMBL/GenBank/DDBJ whole genome shotgun (WGS) entry which is preliminary data.</text>
</comment>
<dbReference type="AlphaFoldDB" id="A0AAE0KWG2"/>
<accession>A0AAE0KWG2</accession>
<evidence type="ECO:0000256" key="2">
    <source>
        <dbReference type="SAM" id="MobiDB-lite"/>
    </source>
</evidence>
<feature type="coiled-coil region" evidence="1">
    <location>
        <begin position="194"/>
        <end position="221"/>
    </location>
</feature>
<sequence length="368" mass="41786">MQLTDTTIGVCEGATMFTAKLNNFYQFPQKNQRDDYREFFQEIYGDLMNEPAKEEVLIVRPWMAILHRRCKRKNKEEAELTRLRLSGNADTLARLRKSNELKQETAKQLSQVGEREPKFQARERPNTVGTMGEMQPSEMANPELDHENDPHNPTEDMSQSQLKEYMGEFAYYNEDHENHAVESTQRMETTTSYMNSYGGNIAKLKANVQKARAEKKDTGGRVEVTAPYGKVVYHANARKPKSGKMLIPSYLLKERNLPKNNDETSEPISKTMKKLAISSQRAERCLMQVAAEDRKAAIKLGLEKTRSAVPLGNILYNMGTRQIMTAYELSAFYIRIHGRYGGGNAGGVCVILLLVNVLHLLTTWPPTG</sequence>
<feature type="compositionally biased region" description="Basic and acidic residues" evidence="2">
    <location>
        <begin position="113"/>
        <end position="125"/>
    </location>
</feature>
<evidence type="ECO:0000313" key="4">
    <source>
        <dbReference type="Proteomes" id="UP001190700"/>
    </source>
</evidence>
<reference evidence="3 4" key="1">
    <citation type="journal article" date="2015" name="Genome Biol. Evol.">
        <title>Comparative Genomics of a Bacterivorous Green Alga Reveals Evolutionary Causalities and Consequences of Phago-Mixotrophic Mode of Nutrition.</title>
        <authorList>
            <person name="Burns J.A."/>
            <person name="Paasch A."/>
            <person name="Narechania A."/>
            <person name="Kim E."/>
        </authorList>
    </citation>
    <scope>NUCLEOTIDE SEQUENCE [LARGE SCALE GENOMIC DNA]</scope>
    <source>
        <strain evidence="3 4">PLY_AMNH</strain>
    </source>
</reference>
<evidence type="ECO:0000313" key="3">
    <source>
        <dbReference type="EMBL" id="KAK3262970.1"/>
    </source>
</evidence>
<dbReference type="EMBL" id="LGRX02015838">
    <property type="protein sequence ID" value="KAK3262970.1"/>
    <property type="molecule type" value="Genomic_DNA"/>
</dbReference>
<keyword evidence="4" id="KW-1185">Reference proteome</keyword>
<dbReference type="Proteomes" id="UP001190700">
    <property type="component" value="Unassembled WGS sequence"/>
</dbReference>
<name>A0AAE0KWG2_9CHLO</name>
<feature type="region of interest" description="Disordered" evidence="2">
    <location>
        <begin position="97"/>
        <end position="157"/>
    </location>
</feature>
<feature type="compositionally biased region" description="Basic and acidic residues" evidence="2">
    <location>
        <begin position="143"/>
        <end position="154"/>
    </location>
</feature>
<keyword evidence="1" id="KW-0175">Coiled coil</keyword>
<gene>
    <name evidence="3" type="ORF">CYMTET_28203</name>
</gene>
<proteinExistence type="predicted"/>